<name>A0ABW7BH97_9ACTN</name>
<evidence type="ECO:0000313" key="3">
    <source>
        <dbReference type="Proteomes" id="UP001604267"/>
    </source>
</evidence>
<reference evidence="2 3" key="1">
    <citation type="submission" date="2024-10" db="EMBL/GenBank/DDBJ databases">
        <title>The Natural Products Discovery Center: Release of the First 8490 Sequenced Strains for Exploring Actinobacteria Biosynthetic Diversity.</title>
        <authorList>
            <person name="Kalkreuter E."/>
            <person name="Kautsar S.A."/>
            <person name="Yang D."/>
            <person name="Bader C.D."/>
            <person name="Teijaro C.N."/>
            <person name="Fluegel L."/>
            <person name="Davis C.M."/>
            <person name="Simpson J.R."/>
            <person name="Lauterbach L."/>
            <person name="Steele A.D."/>
            <person name="Gui C."/>
            <person name="Meng S."/>
            <person name="Li G."/>
            <person name="Viehrig K."/>
            <person name="Ye F."/>
            <person name="Su P."/>
            <person name="Kiefer A.F."/>
            <person name="Nichols A."/>
            <person name="Cepeda A.J."/>
            <person name="Yan W."/>
            <person name="Fan B."/>
            <person name="Jiang Y."/>
            <person name="Adhikari A."/>
            <person name="Zheng C.-J."/>
            <person name="Schuster L."/>
            <person name="Cowan T.M."/>
            <person name="Smanski M.J."/>
            <person name="Chevrette M.G."/>
            <person name="De Carvalho L.P.S."/>
            <person name="Shen B."/>
        </authorList>
    </citation>
    <scope>NUCLEOTIDE SEQUENCE [LARGE SCALE GENOMIC DNA]</scope>
    <source>
        <strain evidence="2 3">NPDC048320</strain>
    </source>
</reference>
<comment type="caution">
    <text evidence="2">The sequence shown here is derived from an EMBL/GenBank/DDBJ whole genome shotgun (WGS) entry which is preliminary data.</text>
</comment>
<protein>
    <submittedName>
        <fullName evidence="2">Uncharacterized protein</fullName>
    </submittedName>
</protein>
<evidence type="ECO:0000313" key="2">
    <source>
        <dbReference type="EMBL" id="MFG3015428.1"/>
    </source>
</evidence>
<feature type="region of interest" description="Disordered" evidence="1">
    <location>
        <begin position="181"/>
        <end position="211"/>
    </location>
</feature>
<dbReference type="RefSeq" id="WP_392823091.1">
    <property type="nucleotide sequence ID" value="NZ_JBICYV010000020.1"/>
</dbReference>
<feature type="compositionally biased region" description="Low complexity" evidence="1">
    <location>
        <begin position="181"/>
        <end position="198"/>
    </location>
</feature>
<keyword evidence="3" id="KW-1185">Reference proteome</keyword>
<gene>
    <name evidence="2" type="ORF">ACGFZB_34325</name>
</gene>
<evidence type="ECO:0000256" key="1">
    <source>
        <dbReference type="SAM" id="MobiDB-lite"/>
    </source>
</evidence>
<organism evidence="2 3">
    <name type="scientific">Streptomyces cinerochromogenes</name>
    <dbReference type="NCBI Taxonomy" id="66422"/>
    <lineage>
        <taxon>Bacteria</taxon>
        <taxon>Bacillati</taxon>
        <taxon>Actinomycetota</taxon>
        <taxon>Actinomycetes</taxon>
        <taxon>Kitasatosporales</taxon>
        <taxon>Streptomycetaceae</taxon>
        <taxon>Streptomyces</taxon>
    </lineage>
</organism>
<sequence>MAAIPARPDTPGGKDPAPDPGPPQAWDPTTVHKPETVNTPDGGKTPDPPPVPKGGEGGSGKEAVNTASMDQFAKNVAQLVPYVIEARNRMASGSAAVVHPGGFYDAYQLRSTTSGPNGGGGLQQKYYNVLADLAEGLQDISDGMRSVSKKYTTASQLAKMKTSDLQEALSDALADFQRLGTDSGATATSTGGSSNSTGSGNGSGSGNSTTT</sequence>
<accession>A0ABW7BH97</accession>
<dbReference type="Proteomes" id="UP001604267">
    <property type="component" value="Unassembled WGS sequence"/>
</dbReference>
<proteinExistence type="predicted"/>
<dbReference type="EMBL" id="JBICYV010000020">
    <property type="protein sequence ID" value="MFG3015428.1"/>
    <property type="molecule type" value="Genomic_DNA"/>
</dbReference>
<feature type="region of interest" description="Disordered" evidence="1">
    <location>
        <begin position="1"/>
        <end position="63"/>
    </location>
</feature>